<accession>A0A0G4I332</accession>
<dbReference type="EMBL" id="CDMZ01004921">
    <property type="protein sequence ID" value="CEM51346.1"/>
    <property type="molecule type" value="Genomic_DNA"/>
</dbReference>
<sequence length="120" mass="13712">MHVSAKHTRQSSPQEVTQREKLATILEARSQLAESKETGNDSEPLNDEIVERLTQQMIEKLGEKSSNLSKILQQAVNLKKLKKECDRMKTIVNVYEVKEESFRILADAGQQLESLIEDMK</sequence>
<proteinExistence type="predicted"/>
<evidence type="ECO:0000256" key="1">
    <source>
        <dbReference type="SAM" id="MobiDB-lite"/>
    </source>
</evidence>
<organism evidence="2">
    <name type="scientific">Chromera velia CCMP2878</name>
    <dbReference type="NCBI Taxonomy" id="1169474"/>
    <lineage>
        <taxon>Eukaryota</taxon>
        <taxon>Sar</taxon>
        <taxon>Alveolata</taxon>
        <taxon>Colpodellida</taxon>
        <taxon>Chromeraceae</taxon>
        <taxon>Chromera</taxon>
    </lineage>
</organism>
<feature type="region of interest" description="Disordered" evidence="1">
    <location>
        <begin position="1"/>
        <end position="21"/>
    </location>
</feature>
<dbReference type="AlphaFoldDB" id="A0A0G4I332"/>
<gene>
    <name evidence="2" type="ORF">Cvel_1735</name>
</gene>
<protein>
    <submittedName>
        <fullName evidence="2">Uncharacterized protein</fullName>
    </submittedName>
</protein>
<name>A0A0G4I332_9ALVE</name>
<dbReference type="VEuPathDB" id="CryptoDB:Cvel_1735"/>
<evidence type="ECO:0000313" key="2">
    <source>
        <dbReference type="EMBL" id="CEM51346.1"/>
    </source>
</evidence>
<reference evidence="2" key="1">
    <citation type="submission" date="2014-11" db="EMBL/GenBank/DDBJ databases">
        <authorList>
            <person name="Otto D Thomas"/>
            <person name="Naeem Raeece"/>
        </authorList>
    </citation>
    <scope>NUCLEOTIDE SEQUENCE</scope>
</reference>